<name>A0A7R9Z0V1_9CHLO</name>
<evidence type="ECO:0000256" key="2">
    <source>
        <dbReference type="SAM" id="Phobius"/>
    </source>
</evidence>
<feature type="transmembrane region" description="Helical" evidence="2">
    <location>
        <begin position="159"/>
        <end position="191"/>
    </location>
</feature>
<gene>
    <name evidence="3" type="ORF">CEUR00632_LOCUS14366</name>
</gene>
<organism evidence="3">
    <name type="scientific">Chlamydomonas euryale</name>
    <dbReference type="NCBI Taxonomy" id="1486919"/>
    <lineage>
        <taxon>Eukaryota</taxon>
        <taxon>Viridiplantae</taxon>
        <taxon>Chlorophyta</taxon>
        <taxon>core chlorophytes</taxon>
        <taxon>Chlorophyceae</taxon>
        <taxon>CS clade</taxon>
        <taxon>Chlamydomonadales</taxon>
        <taxon>Chlamydomonadaceae</taxon>
        <taxon>Chlamydomonas</taxon>
    </lineage>
</organism>
<sequence length="196" mass="20716">MSDVLGLIPLSSLSKPLACLGVPPAHRRVYTTAAPIFEHPFSRHNRVPSSLHARAPRSDGGGRSLTRHMSVLHPRHAAAAASAALPFPNLLFPGFLARARRVCPDATTQQASDHAISVLHVRGLLARARARDAAGAARDAATPRAARQRRARKRHPRSLAGGAAVAIGAFVGAVAEKGLVVLVVVFILVLWDGWSG</sequence>
<reference evidence="3" key="1">
    <citation type="submission" date="2021-01" db="EMBL/GenBank/DDBJ databases">
        <authorList>
            <person name="Corre E."/>
            <person name="Pelletier E."/>
            <person name="Niang G."/>
            <person name="Scheremetjew M."/>
            <person name="Finn R."/>
            <person name="Kale V."/>
            <person name="Holt S."/>
            <person name="Cochrane G."/>
            <person name="Meng A."/>
            <person name="Brown T."/>
            <person name="Cohen L."/>
        </authorList>
    </citation>
    <scope>NUCLEOTIDE SEQUENCE</scope>
    <source>
        <strain evidence="3">CCMP219</strain>
    </source>
</reference>
<dbReference type="EMBL" id="HBEC01031025">
    <property type="protein sequence ID" value="CAD8298060.1"/>
    <property type="molecule type" value="Transcribed_RNA"/>
</dbReference>
<feature type="compositionally biased region" description="Low complexity" evidence="1">
    <location>
        <begin position="135"/>
        <end position="145"/>
    </location>
</feature>
<dbReference type="AlphaFoldDB" id="A0A7R9Z0V1"/>
<evidence type="ECO:0000256" key="1">
    <source>
        <dbReference type="SAM" id="MobiDB-lite"/>
    </source>
</evidence>
<protein>
    <submittedName>
        <fullName evidence="3">Uncharacterized protein</fullName>
    </submittedName>
</protein>
<keyword evidence="2" id="KW-0812">Transmembrane</keyword>
<evidence type="ECO:0000313" key="3">
    <source>
        <dbReference type="EMBL" id="CAD8298060.1"/>
    </source>
</evidence>
<keyword evidence="2" id="KW-1133">Transmembrane helix</keyword>
<feature type="region of interest" description="Disordered" evidence="1">
    <location>
        <begin position="135"/>
        <end position="157"/>
    </location>
</feature>
<accession>A0A7R9Z0V1</accession>
<proteinExistence type="predicted"/>
<keyword evidence="2" id="KW-0472">Membrane</keyword>
<feature type="compositionally biased region" description="Basic residues" evidence="1">
    <location>
        <begin position="146"/>
        <end position="157"/>
    </location>
</feature>